<evidence type="ECO:0000256" key="2">
    <source>
        <dbReference type="SAM" id="SignalP"/>
    </source>
</evidence>
<proteinExistence type="predicted"/>
<name>A0A9P4Q0X9_9PEZI</name>
<feature type="chain" id="PRO_5040500988" evidence="2">
    <location>
        <begin position="24"/>
        <end position="75"/>
    </location>
</feature>
<dbReference type="EMBL" id="MU003823">
    <property type="protein sequence ID" value="KAF2718563.1"/>
    <property type="molecule type" value="Genomic_DNA"/>
</dbReference>
<feature type="signal peptide" evidence="2">
    <location>
        <begin position="1"/>
        <end position="23"/>
    </location>
</feature>
<evidence type="ECO:0000256" key="1">
    <source>
        <dbReference type="SAM" id="MobiDB-lite"/>
    </source>
</evidence>
<evidence type="ECO:0000313" key="4">
    <source>
        <dbReference type="Proteomes" id="UP000799441"/>
    </source>
</evidence>
<sequence>MSAPFIFSKTLDPLFAILVGATAAGVRINREEKEKGRSTQESLESLKARFGLVLGGGEDDRQEQGKVGAGAGKGV</sequence>
<organism evidence="3 4">
    <name type="scientific">Polychaeton citri CBS 116435</name>
    <dbReference type="NCBI Taxonomy" id="1314669"/>
    <lineage>
        <taxon>Eukaryota</taxon>
        <taxon>Fungi</taxon>
        <taxon>Dikarya</taxon>
        <taxon>Ascomycota</taxon>
        <taxon>Pezizomycotina</taxon>
        <taxon>Dothideomycetes</taxon>
        <taxon>Dothideomycetidae</taxon>
        <taxon>Capnodiales</taxon>
        <taxon>Capnodiaceae</taxon>
        <taxon>Polychaeton</taxon>
    </lineage>
</organism>
<reference evidence="3" key="1">
    <citation type="journal article" date="2020" name="Stud. Mycol.">
        <title>101 Dothideomycetes genomes: a test case for predicting lifestyles and emergence of pathogens.</title>
        <authorList>
            <person name="Haridas S."/>
            <person name="Albert R."/>
            <person name="Binder M."/>
            <person name="Bloem J."/>
            <person name="Labutti K."/>
            <person name="Salamov A."/>
            <person name="Andreopoulos B."/>
            <person name="Baker S."/>
            <person name="Barry K."/>
            <person name="Bills G."/>
            <person name="Bluhm B."/>
            <person name="Cannon C."/>
            <person name="Castanera R."/>
            <person name="Culley D."/>
            <person name="Daum C."/>
            <person name="Ezra D."/>
            <person name="Gonzalez J."/>
            <person name="Henrissat B."/>
            <person name="Kuo A."/>
            <person name="Liang C."/>
            <person name="Lipzen A."/>
            <person name="Lutzoni F."/>
            <person name="Magnuson J."/>
            <person name="Mondo S."/>
            <person name="Nolan M."/>
            <person name="Ohm R."/>
            <person name="Pangilinan J."/>
            <person name="Park H.-J."/>
            <person name="Ramirez L."/>
            <person name="Alfaro M."/>
            <person name="Sun H."/>
            <person name="Tritt A."/>
            <person name="Yoshinaga Y."/>
            <person name="Zwiers L.-H."/>
            <person name="Turgeon B."/>
            <person name="Goodwin S."/>
            <person name="Spatafora J."/>
            <person name="Crous P."/>
            <person name="Grigoriev I."/>
        </authorList>
    </citation>
    <scope>NUCLEOTIDE SEQUENCE</scope>
    <source>
        <strain evidence="3">CBS 116435</strain>
    </source>
</reference>
<feature type="region of interest" description="Disordered" evidence="1">
    <location>
        <begin position="55"/>
        <end position="75"/>
    </location>
</feature>
<dbReference type="GO" id="GO:0009306">
    <property type="term" value="P:protein secretion"/>
    <property type="evidence" value="ECO:0007669"/>
    <property type="project" value="InterPro"/>
</dbReference>
<dbReference type="AlphaFoldDB" id="A0A9P4Q0X9"/>
<dbReference type="Proteomes" id="UP000799441">
    <property type="component" value="Unassembled WGS sequence"/>
</dbReference>
<dbReference type="InterPro" id="IPR024242">
    <property type="entry name" value="NCE101"/>
</dbReference>
<keyword evidence="4" id="KW-1185">Reference proteome</keyword>
<dbReference type="Pfam" id="PF11654">
    <property type="entry name" value="NCE101"/>
    <property type="match status" value="1"/>
</dbReference>
<accession>A0A9P4Q0X9</accession>
<keyword evidence="2" id="KW-0732">Signal</keyword>
<comment type="caution">
    <text evidence="3">The sequence shown here is derived from an EMBL/GenBank/DDBJ whole genome shotgun (WGS) entry which is preliminary data.</text>
</comment>
<protein>
    <submittedName>
        <fullName evidence="3">Uncharacterized protein</fullName>
    </submittedName>
</protein>
<dbReference type="OrthoDB" id="2155101at2759"/>
<gene>
    <name evidence="3" type="ORF">K431DRAFT_305981</name>
</gene>
<evidence type="ECO:0000313" key="3">
    <source>
        <dbReference type="EMBL" id="KAF2718563.1"/>
    </source>
</evidence>